<keyword evidence="1" id="KW-1133">Transmembrane helix</keyword>
<keyword evidence="3" id="KW-1185">Reference proteome</keyword>
<feature type="transmembrane region" description="Helical" evidence="1">
    <location>
        <begin position="91"/>
        <end position="114"/>
    </location>
</feature>
<evidence type="ECO:0000313" key="2">
    <source>
        <dbReference type="EMBL" id="MDN4507423.1"/>
    </source>
</evidence>
<dbReference type="EMBL" id="JAUHTB010000023">
    <property type="protein sequence ID" value="MDN4507423.1"/>
    <property type="molecule type" value="Genomic_DNA"/>
</dbReference>
<dbReference type="Proteomes" id="UP001172702">
    <property type="component" value="Unassembled WGS sequence"/>
</dbReference>
<feature type="transmembrane region" description="Helical" evidence="1">
    <location>
        <begin position="156"/>
        <end position="177"/>
    </location>
</feature>
<feature type="transmembrane region" description="Helical" evidence="1">
    <location>
        <begin position="619"/>
        <end position="640"/>
    </location>
</feature>
<accession>A0ABT8H4P1</accession>
<keyword evidence="1" id="KW-0472">Membrane</keyword>
<dbReference type="RefSeq" id="WP_301163037.1">
    <property type="nucleotide sequence ID" value="NZ_JAUHTB010000023.1"/>
</dbReference>
<feature type="transmembrane region" description="Helical" evidence="1">
    <location>
        <begin position="349"/>
        <end position="370"/>
    </location>
</feature>
<name>A0ABT8H4P1_9ACTN</name>
<evidence type="ECO:0000313" key="3">
    <source>
        <dbReference type="Proteomes" id="UP001172702"/>
    </source>
</evidence>
<feature type="transmembrane region" description="Helical" evidence="1">
    <location>
        <begin position="283"/>
        <end position="304"/>
    </location>
</feature>
<feature type="transmembrane region" description="Helical" evidence="1">
    <location>
        <begin position="20"/>
        <end position="38"/>
    </location>
</feature>
<feature type="transmembrane region" description="Helical" evidence="1">
    <location>
        <begin position="316"/>
        <end position="337"/>
    </location>
</feature>
<feature type="transmembrane region" description="Helical" evidence="1">
    <location>
        <begin position="239"/>
        <end position="262"/>
    </location>
</feature>
<feature type="transmembrane region" description="Helical" evidence="1">
    <location>
        <begin position="126"/>
        <end position="144"/>
    </location>
</feature>
<protein>
    <recommendedName>
        <fullName evidence="4">Transmembrane protein</fullName>
    </recommendedName>
</protein>
<keyword evidence="1" id="KW-0812">Transmembrane</keyword>
<evidence type="ECO:0000256" key="1">
    <source>
        <dbReference type="SAM" id="Phobius"/>
    </source>
</evidence>
<sequence length="661" mass="66021">MSSAVGSRRVTSRSTGRDAAVDAAVGAVVTALLLAGVARPGFPLLRDWVATPTPPLSDAALGLGESAARAVPQDVAVVWATRALQAVGLPVWLLTGVLTAVFCIWLAVAAGALVRRVLPGDAAAGLSGLWLRLPAVVGAVWNPFVVERLLQGHWSVLAGTAAVMSMPVLLASSGALGGALGGAPGRRRVAAACAALAAAGLTPTGWVLAVVAAAVSLFSGGAGGGDSAGDSAGPAARPGRRVCAALALVATAVVTALPWLLATALAPAGTGTAPTAGTGVSAFAARAEPGIGTFGSVVALGGIWNSEAVPPSRSTWWAAVALVLLLVVWAVAARGVWRARRDPVVRATVPLAVGTWLLVAAAATGPGLAALETVVAAVPGAGLLRDTQKFVALALPATVLALAFAARELAGRLRPAGAGLLLTAVAVAAVPDAPRALWDQLRPVTYGQDWEQVARIVDGRPGDLLVLPAGSFRSTPLWAGGAAVLDPAPRLLDTRVLVPGDLVVGGAAGDDAAAVPGEGDRARRATEALLRGDDPSVLAGLGVRWVLDERTSAGPRGRAARTLAGTPQESTTTRFTGSELVLHELAAPNGPGGADARWEATAEPAAPASARGWVLAAHALWLLTLVLTLVVAMAVAGVSASTTTARRDAYAAGGPVSRPGR</sequence>
<evidence type="ECO:0008006" key="4">
    <source>
        <dbReference type="Google" id="ProtNLM"/>
    </source>
</evidence>
<reference evidence="2 3" key="1">
    <citation type="submission" date="2023-07" db="EMBL/GenBank/DDBJ databases">
        <title>Strategy for survival of the halotoleranting strain Dietzia MX2 from the Yakshinskoe mineral salts deposit.</title>
        <authorList>
            <person name="Kharitonova M.A."/>
            <person name="Kupriyanova-Ashina F.G."/>
            <person name="Shakirov T.R."/>
            <person name="Vafina M.S."/>
            <person name="Ilinskaya O.N."/>
        </authorList>
    </citation>
    <scope>NUCLEOTIDE SEQUENCE [LARGE SCALE GENOMIC DNA]</scope>
    <source>
        <strain evidence="2 3">MX2</strain>
    </source>
</reference>
<proteinExistence type="predicted"/>
<organism evidence="2 3">
    <name type="scientific">Dietzia maris</name>
    <dbReference type="NCBI Taxonomy" id="37915"/>
    <lineage>
        <taxon>Bacteria</taxon>
        <taxon>Bacillati</taxon>
        <taxon>Actinomycetota</taxon>
        <taxon>Actinomycetes</taxon>
        <taxon>Mycobacteriales</taxon>
        <taxon>Dietziaceae</taxon>
        <taxon>Dietzia</taxon>
    </lineage>
</organism>
<gene>
    <name evidence="2" type="ORF">QYF62_15360</name>
</gene>
<feature type="transmembrane region" description="Helical" evidence="1">
    <location>
        <begin position="189"/>
        <end position="219"/>
    </location>
</feature>
<comment type="caution">
    <text evidence="2">The sequence shown here is derived from an EMBL/GenBank/DDBJ whole genome shotgun (WGS) entry which is preliminary data.</text>
</comment>